<proteinExistence type="predicted"/>
<comment type="caution">
    <text evidence="2">The sequence shown here is derived from an EMBL/GenBank/DDBJ whole genome shotgun (WGS) entry which is preliminary data.</text>
</comment>
<gene>
    <name evidence="2" type="ORF">I551_0604</name>
</gene>
<sequence length="59" mass="6402">MGSLMSVAHRFGADEIVWGGLILIGLATVAGLYQLDRQATRAERLSRRHPPAQLCQQAA</sequence>
<dbReference type="EMBL" id="JAOL01000070">
    <property type="protein sequence ID" value="EUA92912.1"/>
    <property type="molecule type" value="Genomic_DNA"/>
</dbReference>
<protein>
    <submittedName>
        <fullName evidence="2">Conserved integral membrane transport domain protein</fullName>
    </submittedName>
</protein>
<evidence type="ECO:0000313" key="2">
    <source>
        <dbReference type="EMBL" id="EUA92912.1"/>
    </source>
</evidence>
<keyword evidence="3" id="KW-1185">Reference proteome</keyword>
<keyword evidence="1" id="KW-0812">Transmembrane</keyword>
<feature type="transmembrane region" description="Helical" evidence="1">
    <location>
        <begin position="16"/>
        <end position="35"/>
    </location>
</feature>
<keyword evidence="1" id="KW-1133">Transmembrane helix</keyword>
<evidence type="ECO:0000256" key="1">
    <source>
        <dbReference type="SAM" id="Phobius"/>
    </source>
</evidence>
<accession>A0ABN0R788</accession>
<dbReference type="Proteomes" id="UP000020681">
    <property type="component" value="Unassembled WGS sequence"/>
</dbReference>
<evidence type="ECO:0000313" key="3">
    <source>
        <dbReference type="Proteomes" id="UP000020681"/>
    </source>
</evidence>
<reference evidence="2 3" key="1">
    <citation type="submission" date="2014-01" db="EMBL/GenBank/DDBJ databases">
        <authorList>
            <person name="Dobos K."/>
            <person name="Lenaerts A."/>
            <person name="Ordway D."/>
            <person name="DeGroote M.A."/>
            <person name="Parker T."/>
            <person name="Sizemore C."/>
            <person name="Tallon L.J."/>
            <person name="Sadzewicz L.K."/>
            <person name="Sengamalay N."/>
            <person name="Fraser C.M."/>
            <person name="Hine E."/>
            <person name="Shefchek K.A."/>
            <person name="Das S.P."/>
            <person name="Tettelin H."/>
        </authorList>
    </citation>
    <scope>NUCLEOTIDE SEQUENCE [LARGE SCALE GENOMIC DNA]</scope>
    <source>
        <strain evidence="2 3">Harvey</strain>
    </source>
</reference>
<keyword evidence="1" id="KW-0472">Membrane</keyword>
<name>A0ABN0R788_MYCUL</name>
<organism evidence="2 3">
    <name type="scientific">Mycobacterium ulcerans str. Harvey</name>
    <dbReference type="NCBI Taxonomy" id="1299332"/>
    <lineage>
        <taxon>Bacteria</taxon>
        <taxon>Bacillati</taxon>
        <taxon>Actinomycetota</taxon>
        <taxon>Actinomycetes</taxon>
        <taxon>Mycobacteriales</taxon>
        <taxon>Mycobacteriaceae</taxon>
        <taxon>Mycobacterium</taxon>
        <taxon>Mycobacterium ulcerans group</taxon>
    </lineage>
</organism>